<evidence type="ECO:0000259" key="2">
    <source>
        <dbReference type="PROSITE" id="PS51767"/>
    </source>
</evidence>
<organism evidence="3 4">
    <name type="scientific">Ophiocordyceps australis</name>
    <dbReference type="NCBI Taxonomy" id="1399860"/>
    <lineage>
        <taxon>Eukaryota</taxon>
        <taxon>Fungi</taxon>
        <taxon>Dikarya</taxon>
        <taxon>Ascomycota</taxon>
        <taxon>Pezizomycotina</taxon>
        <taxon>Sordariomycetes</taxon>
        <taxon>Hypocreomycetidae</taxon>
        <taxon>Hypocreales</taxon>
        <taxon>Ophiocordycipitaceae</taxon>
        <taxon>Ophiocordyceps</taxon>
    </lineage>
</organism>
<dbReference type="GO" id="GO:0004190">
    <property type="term" value="F:aspartic-type endopeptidase activity"/>
    <property type="evidence" value="ECO:0007669"/>
    <property type="project" value="InterPro"/>
</dbReference>
<evidence type="ECO:0000313" key="4">
    <source>
        <dbReference type="Proteomes" id="UP000226192"/>
    </source>
</evidence>
<protein>
    <recommendedName>
        <fullName evidence="2">Peptidase A1 domain-containing protein</fullName>
    </recommendedName>
</protein>
<gene>
    <name evidence="3" type="ORF">CDD81_3462</name>
</gene>
<dbReference type="Proteomes" id="UP000226192">
    <property type="component" value="Unassembled WGS sequence"/>
</dbReference>
<reference evidence="3 4" key="1">
    <citation type="submission" date="2017-06" db="EMBL/GenBank/DDBJ databases">
        <title>Ant-infecting Ophiocordyceps genomes reveal a high diversity of potential behavioral manipulation genes and a possible major role for enterotoxins.</title>
        <authorList>
            <person name="De Bekker C."/>
            <person name="Evans H.C."/>
            <person name="Brachmann A."/>
            <person name="Hughes D.P."/>
        </authorList>
    </citation>
    <scope>NUCLEOTIDE SEQUENCE [LARGE SCALE GENOMIC DNA]</scope>
    <source>
        <strain evidence="3 4">Map64</strain>
    </source>
</reference>
<proteinExistence type="inferred from homology"/>
<dbReference type="AlphaFoldDB" id="A0A2C5YDL0"/>
<keyword evidence="4" id="KW-1185">Reference proteome</keyword>
<accession>A0A2C5YDL0</accession>
<dbReference type="PRINTS" id="PR00792">
    <property type="entry name" value="PEPSIN"/>
</dbReference>
<dbReference type="Gene3D" id="2.40.70.10">
    <property type="entry name" value="Acid Proteases"/>
    <property type="match status" value="1"/>
</dbReference>
<dbReference type="OrthoDB" id="771136at2759"/>
<evidence type="ECO:0000256" key="1">
    <source>
        <dbReference type="ARBA" id="ARBA00007447"/>
    </source>
</evidence>
<dbReference type="EMBL" id="NJET01000022">
    <property type="protein sequence ID" value="PHH65064.1"/>
    <property type="molecule type" value="Genomic_DNA"/>
</dbReference>
<feature type="domain" description="Peptidase A1" evidence="2">
    <location>
        <begin position="1"/>
        <end position="279"/>
    </location>
</feature>
<comment type="similarity">
    <text evidence="1">Belongs to the peptidase A1 family.</text>
</comment>
<dbReference type="InterPro" id="IPR021109">
    <property type="entry name" value="Peptidase_aspartic_dom_sf"/>
</dbReference>
<dbReference type="Pfam" id="PF00026">
    <property type="entry name" value="Asp"/>
    <property type="match status" value="1"/>
</dbReference>
<sequence length="310" mass="33532">METSEQGPVIAEFSLGTPPEKLAVALDSDSAAPWAWSNEKLQRNLDANPSDAAFDLETSLRQLFSNHTARRVGGTLSVDFIDILLQDGGVAPLLDLLKEQGVVKQRIAGIAADKSFWDHSSATLGGIDTKKFSGPFKVPQPHTDPSCGLELNQVSIEPGIGIDSVYRGMLANHFGPGTHLDLAPRDLLSWIFEHWANVTTIKSDHHGRTWYSTSCSNINMRGSFAFSFGNSTVKVPSAHFVIAVEDKECFIPAWATYGCPFFRSSYVVINPVNNSVLIAKAADCGFNPIALAPGSNALSQIQGECPDDKQ</sequence>
<dbReference type="PROSITE" id="PS51767">
    <property type="entry name" value="PEPTIDASE_A1"/>
    <property type="match status" value="1"/>
</dbReference>
<dbReference type="GO" id="GO:0006508">
    <property type="term" value="P:proteolysis"/>
    <property type="evidence" value="ECO:0007669"/>
    <property type="project" value="InterPro"/>
</dbReference>
<dbReference type="InterPro" id="IPR001461">
    <property type="entry name" value="Aspartic_peptidase_A1"/>
</dbReference>
<comment type="caution">
    <text evidence="3">The sequence shown here is derived from an EMBL/GenBank/DDBJ whole genome shotgun (WGS) entry which is preliminary data.</text>
</comment>
<dbReference type="SUPFAM" id="SSF50630">
    <property type="entry name" value="Acid proteases"/>
    <property type="match status" value="1"/>
</dbReference>
<dbReference type="InterPro" id="IPR033121">
    <property type="entry name" value="PEPTIDASE_A1"/>
</dbReference>
<evidence type="ECO:0000313" key="3">
    <source>
        <dbReference type="EMBL" id="PHH65064.1"/>
    </source>
</evidence>
<name>A0A2C5YDL0_9HYPO</name>